<feature type="domain" description="C2H2-type" evidence="6">
    <location>
        <begin position="118"/>
        <end position="143"/>
    </location>
</feature>
<evidence type="ECO:0000313" key="7">
    <source>
        <dbReference type="EMBL" id="VDL19974.1"/>
    </source>
</evidence>
<evidence type="ECO:0000256" key="5">
    <source>
        <dbReference type="SAM" id="MobiDB-lite"/>
    </source>
</evidence>
<feature type="domain" description="C2H2-type" evidence="6">
    <location>
        <begin position="41"/>
        <end position="61"/>
    </location>
</feature>
<dbReference type="Proteomes" id="UP000274504">
    <property type="component" value="Unassembled WGS sequence"/>
</dbReference>
<dbReference type="GO" id="GO:0005634">
    <property type="term" value="C:nucleus"/>
    <property type="evidence" value="ECO:0007669"/>
    <property type="project" value="TreeGrafter"/>
</dbReference>
<feature type="compositionally biased region" description="Basic residues" evidence="5">
    <location>
        <begin position="632"/>
        <end position="645"/>
    </location>
</feature>
<keyword evidence="1" id="KW-0479">Metal-binding</keyword>
<dbReference type="InterPro" id="IPR013087">
    <property type="entry name" value="Znf_C2H2_type"/>
</dbReference>
<keyword evidence="2" id="KW-0677">Repeat</keyword>
<keyword evidence="4" id="KW-0862">Zinc</keyword>
<feature type="compositionally biased region" description="Basic residues" evidence="5">
    <location>
        <begin position="658"/>
        <end position="668"/>
    </location>
</feature>
<evidence type="ECO:0000313" key="9">
    <source>
        <dbReference type="WBParaSite" id="HDID_0000251201-mRNA-1"/>
    </source>
</evidence>
<dbReference type="GO" id="GO:0000977">
    <property type="term" value="F:RNA polymerase II transcription regulatory region sequence-specific DNA binding"/>
    <property type="evidence" value="ECO:0007669"/>
    <property type="project" value="TreeGrafter"/>
</dbReference>
<dbReference type="SMART" id="SM00355">
    <property type="entry name" value="ZnF_C2H2"/>
    <property type="match status" value="6"/>
</dbReference>
<organism evidence="9">
    <name type="scientific">Hymenolepis diminuta</name>
    <name type="common">Rat tapeworm</name>
    <dbReference type="NCBI Taxonomy" id="6216"/>
    <lineage>
        <taxon>Eukaryota</taxon>
        <taxon>Metazoa</taxon>
        <taxon>Spiralia</taxon>
        <taxon>Lophotrochozoa</taxon>
        <taxon>Platyhelminthes</taxon>
        <taxon>Cestoda</taxon>
        <taxon>Eucestoda</taxon>
        <taxon>Cyclophyllidea</taxon>
        <taxon>Hymenolepididae</taxon>
        <taxon>Hymenolepis</taxon>
    </lineage>
</organism>
<dbReference type="EMBL" id="UYSG01000627">
    <property type="protein sequence ID" value="VDL19974.1"/>
    <property type="molecule type" value="Genomic_DNA"/>
</dbReference>
<feature type="region of interest" description="Disordered" evidence="5">
    <location>
        <begin position="540"/>
        <end position="672"/>
    </location>
</feature>
<dbReference type="GO" id="GO:0008270">
    <property type="term" value="F:zinc ion binding"/>
    <property type="evidence" value="ECO:0007669"/>
    <property type="project" value="UniProtKB-KW"/>
</dbReference>
<feature type="domain" description="C2H2-type" evidence="6">
    <location>
        <begin position="760"/>
        <end position="786"/>
    </location>
</feature>
<name>A0A158QD71_HYMDI</name>
<sequence>MPNTPKRAPIKSSKGLTVYGFTSTQRKKPKTVSFTTDDFIWQCWQCLSAFSTSIDLDNHLRKCSSRNAADGDVILPVNDNLPGCPFCPRDGCQAEPKPYYLSDFDEHVQKQHPDVKQLTCPYCTNVIESESLSDLTSHILLVHEIHWRPSPASMVYQRTTDVAHRVVTCLGCGWCTFVLRAQDAVAPPASLASHMSRCAGKGARLSAPNLPSTSVRRPTRALIFKLTEASKSAGDAFAARFPGVRGYYSANIVAAESSTSGHEPDSSETMIDSPARRRLKYESSLRKTAPSIVKSATVKVDQSQVEEVRENVKKPVGEDNVNGIEPLVLPELKEEKVEKEEIQVEPSNGTIVESMQENIAESEAEKENEMVVIELGDQPDEQRRPQEVQQQTTSRKRAAGVLTPPPPIRGPLVPAGVFDVPLDLPPSPPRPAMEGEVNRNPPGRVYVCPICGDNALSTLRERDRHLLCGMAYPVYIALRRHAVLKHSSNFDAVLYGQVDMDPIECPYCELVAFTSPEVLQLHLAKFHPEQLEQQAVTSAVASALAQPDSEGENDENDRDWTETGENGPKSPAAVFTSLVPSDEDNVIPKRGRGGRGRGRRGRGRSLGAPIYTPGDLLDDPDFLETSESGRYRSPRGGRGRGRGRGRGALSSTSARSRGTGRPRGRPRGSTRASFGFHTAAMAGLDFPPPTESDHQQDENVHTLANATGSFEVTLAQTSPVHAPQCCRLCGPENPVVFDNPKEHCIHLELDHNPESTLEQLGCQACGRIFLGPHYRTDMIGHIRVAHQSEEEAITCPNQFAGCGAKFTSIRLRDSHLLISDTPGWSCPLNLHTESLQAVEEVTHVGGHPIASSIDTMILATEIAADAIGQMVLAYGCPLCSRVFVGENCTSRFLAHQSECNGNSSVGDQ</sequence>
<evidence type="ECO:0000313" key="8">
    <source>
        <dbReference type="Proteomes" id="UP000274504"/>
    </source>
</evidence>
<feature type="region of interest" description="Disordered" evidence="5">
    <location>
        <begin position="376"/>
        <end position="410"/>
    </location>
</feature>
<reference evidence="7 8" key="2">
    <citation type="submission" date="2018-11" db="EMBL/GenBank/DDBJ databases">
        <authorList>
            <consortium name="Pathogen Informatics"/>
        </authorList>
    </citation>
    <scope>NUCLEOTIDE SEQUENCE [LARGE SCALE GENOMIC DNA]</scope>
</reference>
<accession>A0A158QD71</accession>
<feature type="domain" description="C2H2-type" evidence="6">
    <location>
        <begin position="724"/>
        <end position="751"/>
    </location>
</feature>
<dbReference type="OrthoDB" id="6263892at2759"/>
<reference evidence="9" key="1">
    <citation type="submission" date="2016-04" db="UniProtKB">
        <authorList>
            <consortium name="WormBaseParasite"/>
        </authorList>
    </citation>
    <scope>IDENTIFICATION</scope>
</reference>
<keyword evidence="3" id="KW-0863">Zinc-finger</keyword>
<dbReference type="WBParaSite" id="HDID_0000251201-mRNA-1">
    <property type="protein sequence ID" value="HDID_0000251201-mRNA-1"/>
    <property type="gene ID" value="HDID_0000251201"/>
</dbReference>
<evidence type="ECO:0000256" key="1">
    <source>
        <dbReference type="ARBA" id="ARBA00022723"/>
    </source>
</evidence>
<evidence type="ECO:0000256" key="4">
    <source>
        <dbReference type="ARBA" id="ARBA00022833"/>
    </source>
</evidence>
<evidence type="ECO:0000256" key="2">
    <source>
        <dbReference type="ARBA" id="ARBA00022737"/>
    </source>
</evidence>
<gene>
    <name evidence="7" type="ORF">HDID_LOCUS2513</name>
</gene>
<protein>
    <submittedName>
        <fullName evidence="9">C2H2-type domain-containing protein</fullName>
    </submittedName>
</protein>
<dbReference type="GO" id="GO:0000981">
    <property type="term" value="F:DNA-binding transcription factor activity, RNA polymerase II-specific"/>
    <property type="evidence" value="ECO:0007669"/>
    <property type="project" value="TreeGrafter"/>
</dbReference>
<evidence type="ECO:0000256" key="3">
    <source>
        <dbReference type="ARBA" id="ARBA00022771"/>
    </source>
</evidence>
<feature type="compositionally biased region" description="Basic residues" evidence="5">
    <location>
        <begin position="589"/>
        <end position="603"/>
    </location>
</feature>
<dbReference type="PANTHER" id="PTHR24409">
    <property type="entry name" value="ZINC FINGER PROTEIN 142"/>
    <property type="match status" value="1"/>
</dbReference>
<dbReference type="STRING" id="6216.A0A158QD71"/>
<feature type="domain" description="C2H2-type" evidence="6">
    <location>
        <begin position="446"/>
        <end position="486"/>
    </location>
</feature>
<dbReference type="AlphaFoldDB" id="A0A158QD71"/>
<evidence type="ECO:0000259" key="6">
    <source>
        <dbReference type="SMART" id="SM00355"/>
    </source>
</evidence>
<feature type="compositionally biased region" description="Low complexity" evidence="5">
    <location>
        <begin position="647"/>
        <end position="657"/>
    </location>
</feature>
<proteinExistence type="predicted"/>
<dbReference type="PANTHER" id="PTHR24409:SF295">
    <property type="entry name" value="AZ2-RELATED"/>
    <property type="match status" value="1"/>
</dbReference>
<feature type="domain" description="C2H2-type" evidence="6">
    <location>
        <begin position="503"/>
        <end position="527"/>
    </location>
</feature>